<dbReference type="AlphaFoldDB" id="T0SAP9"/>
<dbReference type="EMBL" id="ATBB01000009">
    <property type="protein sequence ID" value="EQC58395.1"/>
    <property type="molecule type" value="Genomic_DNA"/>
</dbReference>
<evidence type="ECO:0000313" key="2">
    <source>
        <dbReference type="Proteomes" id="UP000015854"/>
    </source>
</evidence>
<dbReference type="Proteomes" id="UP000015854">
    <property type="component" value="Unassembled WGS sequence"/>
</dbReference>
<evidence type="ECO:0000313" key="1">
    <source>
        <dbReference type="EMBL" id="EQC58395.1"/>
    </source>
</evidence>
<dbReference type="PATRIC" id="fig|1234876.3.peg.64"/>
<proteinExistence type="predicted"/>
<name>T0SAP9_LACLC</name>
<dbReference type="InterPro" id="IPR008524">
    <property type="entry name" value="DUF806"/>
</dbReference>
<reference evidence="1 2" key="1">
    <citation type="journal article" date="2013" name="ISME J.">
        <title>Multifactorial diversity sustains microbial community stability.</title>
        <authorList>
            <person name="Erkus O."/>
            <person name="de Jager V.C."/>
            <person name="Spus M."/>
            <person name="van Alen-Boerrigter I.J."/>
            <person name="van Rijswijck I.M."/>
            <person name="Hazelwood L."/>
            <person name="Janssen P.W."/>
            <person name="van Hijum S.A."/>
            <person name="Kleerebezem M."/>
            <person name="Smid E.J."/>
        </authorList>
    </citation>
    <scope>NUCLEOTIDE SEQUENCE [LARGE SCALE GENOMIC DNA]</scope>
    <source>
        <strain evidence="1 2">TIFN6</strain>
    </source>
</reference>
<organism evidence="1 2">
    <name type="scientific">Lactococcus cremoris subsp. cremoris TIFN6</name>
    <dbReference type="NCBI Taxonomy" id="1234876"/>
    <lineage>
        <taxon>Bacteria</taxon>
        <taxon>Bacillati</taxon>
        <taxon>Bacillota</taxon>
        <taxon>Bacilli</taxon>
        <taxon>Lactobacillales</taxon>
        <taxon>Streptococcaceae</taxon>
        <taxon>Lactococcus</taxon>
        <taxon>Lactococcus cremoris subsp. cremoris</taxon>
    </lineage>
</organism>
<sequence length="56" mass="6406">MLLAEIELMEKLKDSGWLTTSSEPHYLDVSTNTTKQQTKKNITVEKIVEINELKGE</sequence>
<comment type="caution">
    <text evidence="1">The sequence shown here is derived from an EMBL/GenBank/DDBJ whole genome shotgun (WGS) entry which is preliminary data.</text>
</comment>
<protein>
    <submittedName>
        <fullName evidence="1">Uncharacterized protein</fullName>
    </submittedName>
</protein>
<gene>
    <name evidence="1" type="ORF">LLT6_05400</name>
</gene>
<dbReference type="Pfam" id="PF05657">
    <property type="entry name" value="DUF806"/>
    <property type="match status" value="1"/>
</dbReference>
<accession>T0SAP9</accession>